<comment type="caution">
    <text evidence="4">The sequence shown here is derived from an EMBL/GenBank/DDBJ whole genome shotgun (WGS) entry which is preliminary data.</text>
</comment>
<keyword evidence="1" id="KW-0472">Membrane</keyword>
<feature type="transmembrane region" description="Helical" evidence="1">
    <location>
        <begin position="100"/>
        <end position="121"/>
    </location>
</feature>
<feature type="transmembrane region" description="Helical" evidence="1">
    <location>
        <begin position="60"/>
        <end position="80"/>
    </location>
</feature>
<feature type="domain" description="Alpha/beta-hydrolase N-terminal" evidence="3">
    <location>
        <begin position="10"/>
        <end position="217"/>
    </location>
</feature>
<dbReference type="Pfam" id="PF10081">
    <property type="entry name" value="Abhydrolase_9"/>
    <property type="match status" value="1"/>
</dbReference>
<dbReference type="InterPro" id="IPR012037">
    <property type="entry name" value="Alpha/beta-hydrolase_fam"/>
</dbReference>
<feature type="transmembrane region" description="Helical" evidence="1">
    <location>
        <begin position="27"/>
        <end position="48"/>
    </location>
</feature>
<dbReference type="Proteomes" id="UP000216063">
    <property type="component" value="Unassembled WGS sequence"/>
</dbReference>
<gene>
    <name evidence="4" type="ORF">CG716_09430</name>
</gene>
<keyword evidence="5" id="KW-1185">Reference proteome</keyword>
<dbReference type="AlphaFoldDB" id="A0A255DM48"/>
<name>A0A255DM48_9MYCO</name>
<evidence type="ECO:0000256" key="1">
    <source>
        <dbReference type="SAM" id="Phobius"/>
    </source>
</evidence>
<dbReference type="EMBL" id="NOZR01000006">
    <property type="protein sequence ID" value="OYN80468.1"/>
    <property type="molecule type" value="Genomic_DNA"/>
</dbReference>
<protein>
    <recommendedName>
        <fullName evidence="6">Alpha/beta-hydrolase catalytic domain-containing protein</fullName>
    </recommendedName>
</protein>
<dbReference type="Pfam" id="PF15420">
    <property type="entry name" value="Abhydrolase_9_N"/>
    <property type="match status" value="1"/>
</dbReference>
<reference evidence="4 5" key="1">
    <citation type="submission" date="2017-07" db="EMBL/GenBank/DDBJ databases">
        <title>The new phylogeny of genus Mycobacterium.</title>
        <authorList>
            <person name="Tortoli E."/>
            <person name="Trovato A."/>
            <person name="Cirillo D.M."/>
        </authorList>
    </citation>
    <scope>NUCLEOTIDE SEQUENCE [LARGE SCALE GENOMIC DNA]</scope>
    <source>
        <strain evidence="4 5">ATCC 33027</strain>
    </source>
</reference>
<keyword evidence="1" id="KW-0812">Transmembrane</keyword>
<evidence type="ECO:0000259" key="2">
    <source>
        <dbReference type="Pfam" id="PF10081"/>
    </source>
</evidence>
<dbReference type="InterPro" id="IPR027787">
    <property type="entry name" value="Alpha/beta-hydrolase_catalytic"/>
</dbReference>
<feature type="domain" description="Alpha/beta-hydrolase catalytic" evidence="2">
    <location>
        <begin position="234"/>
        <end position="521"/>
    </location>
</feature>
<dbReference type="PIRSF" id="PIRSF007542">
    <property type="entry name" value="UCP007542"/>
    <property type="match status" value="1"/>
</dbReference>
<evidence type="ECO:0008006" key="6">
    <source>
        <dbReference type="Google" id="ProtNLM"/>
    </source>
</evidence>
<feature type="transmembrane region" description="Helical" evidence="1">
    <location>
        <begin position="142"/>
        <end position="162"/>
    </location>
</feature>
<evidence type="ECO:0000313" key="4">
    <source>
        <dbReference type="EMBL" id="OYN80468.1"/>
    </source>
</evidence>
<dbReference type="InterPro" id="IPR027788">
    <property type="entry name" value="Alpha/beta-hydrolase_N_dom"/>
</dbReference>
<organism evidence="4 5">
    <name type="scientific">Mycolicibacterium sphagni</name>
    <dbReference type="NCBI Taxonomy" id="1786"/>
    <lineage>
        <taxon>Bacteria</taxon>
        <taxon>Bacillati</taxon>
        <taxon>Actinomycetota</taxon>
        <taxon>Actinomycetes</taxon>
        <taxon>Mycobacteriales</taxon>
        <taxon>Mycobacteriaceae</taxon>
        <taxon>Mycolicibacterium</taxon>
    </lineage>
</organism>
<keyword evidence="1" id="KW-1133">Transmembrane helix</keyword>
<dbReference type="OrthoDB" id="4397445at2"/>
<evidence type="ECO:0000259" key="3">
    <source>
        <dbReference type="Pfam" id="PF15420"/>
    </source>
</evidence>
<evidence type="ECO:0000313" key="5">
    <source>
        <dbReference type="Proteomes" id="UP000216063"/>
    </source>
</evidence>
<accession>A0A255DM48</accession>
<sequence length="529" mass="58041">MALAFLWLSLTPSLLPRGPLFQGLVSGSAGAIGYGLGVFAVWLVNFMLSRPTSPHAPRWAWPVLVAAGIIGLVFAIYFFHVWQDQVRDLMGVPRLTWYNYPQAAIIGVIVLFVFVEIGQLVGKLVRYLVRQLNRFAPPRVSAVVVVVILLSLTIAILNGVVIRGGMSFLNSTFASANDEMDPDNPAPTSPLLSGGPGSLVTWASLGHQGRVFVSGGPTVAQLTKFNGAPAIEPIRAYAGKNSAPNIRATAELAARELEREGGFKRKVIAVATTTGTGWINEAEASALEYMYNGDTAIVSMQYSFLPSWLSFLVDKENARQAGQALFEAVDERLRAMPEAQRPKIVVFGESLGSFGGEAPFLSPNNIIARTDGALFSGPTFNNTMWNDVTVNRDEGSPMWLPIFDQGRNIRLSARPDNLDRPDKPWGYPRIVYLQHASDPIAWWNPDLLFSEPDWLREPRGYDVSPDMYWTPIVTFLQVSADMAVAVDVPDGHGHRYVRDVVNAWAAILQPPGWTPEKTDRLRGIVTAPE</sequence>
<proteinExistence type="predicted"/>